<comment type="caution">
    <text evidence="2">The sequence shown here is derived from an EMBL/GenBank/DDBJ whole genome shotgun (WGS) entry which is preliminary data.</text>
</comment>
<feature type="transmembrane region" description="Helical" evidence="1">
    <location>
        <begin position="177"/>
        <end position="195"/>
    </location>
</feature>
<protein>
    <submittedName>
        <fullName evidence="2">Uncharacterized protein</fullName>
    </submittedName>
</protein>
<evidence type="ECO:0000313" key="2">
    <source>
        <dbReference type="EMBL" id="KAF2029562.1"/>
    </source>
</evidence>
<dbReference type="AlphaFoldDB" id="A0A9P4H8P2"/>
<dbReference type="Proteomes" id="UP000799777">
    <property type="component" value="Unassembled WGS sequence"/>
</dbReference>
<keyword evidence="1" id="KW-0812">Transmembrane</keyword>
<organism evidence="2 3">
    <name type="scientific">Setomelanomma holmii</name>
    <dbReference type="NCBI Taxonomy" id="210430"/>
    <lineage>
        <taxon>Eukaryota</taxon>
        <taxon>Fungi</taxon>
        <taxon>Dikarya</taxon>
        <taxon>Ascomycota</taxon>
        <taxon>Pezizomycotina</taxon>
        <taxon>Dothideomycetes</taxon>
        <taxon>Pleosporomycetidae</taxon>
        <taxon>Pleosporales</taxon>
        <taxon>Pleosporineae</taxon>
        <taxon>Phaeosphaeriaceae</taxon>
        <taxon>Setomelanomma</taxon>
    </lineage>
</organism>
<feature type="non-terminal residue" evidence="2">
    <location>
        <position position="1"/>
    </location>
</feature>
<gene>
    <name evidence="2" type="ORF">EK21DRAFT_28472</name>
</gene>
<feature type="transmembrane region" description="Helical" evidence="1">
    <location>
        <begin position="102"/>
        <end position="128"/>
    </location>
</feature>
<accession>A0A9P4H8P2</accession>
<dbReference type="EMBL" id="ML978199">
    <property type="protein sequence ID" value="KAF2029562.1"/>
    <property type="molecule type" value="Genomic_DNA"/>
</dbReference>
<dbReference type="OrthoDB" id="4582561at2759"/>
<keyword evidence="3" id="KW-1185">Reference proteome</keyword>
<proteinExistence type="predicted"/>
<feature type="transmembrane region" description="Helical" evidence="1">
    <location>
        <begin position="207"/>
        <end position="229"/>
    </location>
</feature>
<evidence type="ECO:0000313" key="3">
    <source>
        <dbReference type="Proteomes" id="UP000799777"/>
    </source>
</evidence>
<evidence type="ECO:0000256" key="1">
    <source>
        <dbReference type="SAM" id="Phobius"/>
    </source>
</evidence>
<feature type="non-terminal residue" evidence="2">
    <location>
        <position position="268"/>
    </location>
</feature>
<feature type="transmembrane region" description="Helical" evidence="1">
    <location>
        <begin position="236"/>
        <end position="257"/>
    </location>
</feature>
<keyword evidence="1" id="KW-0472">Membrane</keyword>
<keyword evidence="1" id="KW-1133">Transmembrane helix</keyword>
<name>A0A9P4H8P2_9PLEO</name>
<reference evidence="2" key="1">
    <citation type="journal article" date="2020" name="Stud. Mycol.">
        <title>101 Dothideomycetes genomes: a test case for predicting lifestyles and emergence of pathogens.</title>
        <authorList>
            <person name="Haridas S."/>
            <person name="Albert R."/>
            <person name="Binder M."/>
            <person name="Bloem J."/>
            <person name="Labutti K."/>
            <person name="Salamov A."/>
            <person name="Andreopoulos B."/>
            <person name="Baker S."/>
            <person name="Barry K."/>
            <person name="Bills G."/>
            <person name="Bluhm B."/>
            <person name="Cannon C."/>
            <person name="Castanera R."/>
            <person name="Culley D."/>
            <person name="Daum C."/>
            <person name="Ezra D."/>
            <person name="Gonzalez J."/>
            <person name="Henrissat B."/>
            <person name="Kuo A."/>
            <person name="Liang C."/>
            <person name="Lipzen A."/>
            <person name="Lutzoni F."/>
            <person name="Magnuson J."/>
            <person name="Mondo S."/>
            <person name="Nolan M."/>
            <person name="Ohm R."/>
            <person name="Pangilinan J."/>
            <person name="Park H.-J."/>
            <person name="Ramirez L."/>
            <person name="Alfaro M."/>
            <person name="Sun H."/>
            <person name="Tritt A."/>
            <person name="Yoshinaga Y."/>
            <person name="Zwiers L.-H."/>
            <person name="Turgeon B."/>
            <person name="Goodwin S."/>
            <person name="Spatafora J."/>
            <person name="Crous P."/>
            <person name="Grigoriev I."/>
        </authorList>
    </citation>
    <scope>NUCLEOTIDE SEQUENCE</scope>
    <source>
        <strain evidence="2">CBS 110217</strain>
    </source>
</reference>
<sequence length="268" mass="29495">INLWSCALFPNMTRDFRESRILGYEPYLQENDVDLNISTSTQVTTFISTCLAAWCENSETCGKSVCKADETTVSNRTLLSAGGVDPCLDSICGVAKYSSPDIAGVGVITSIFIQITMAMAAPIALVCCRIASGPMSRRFEDRNEKDFDKLEYLRANLLGINGLQESLLITLDEFQRAQCCFAIAIDVASLMTLYTGGQPVTHIDRNAIALASFTGTLPNVVVLATLLLYRVRDLTYVVYLTSFTWTLSVVTGYLPLIRNPGDVKYNYI</sequence>